<name>A0A2M9ZSS9_9LEPT</name>
<evidence type="ECO:0000313" key="2">
    <source>
        <dbReference type="EMBL" id="PJZ75019.1"/>
    </source>
</evidence>
<reference evidence="3 4" key="1">
    <citation type="submission" date="2017-07" db="EMBL/GenBank/DDBJ databases">
        <title>Leptospira spp. isolated from tropical soils.</title>
        <authorList>
            <person name="Thibeaux R."/>
            <person name="Iraola G."/>
            <person name="Ferres I."/>
            <person name="Bierque E."/>
            <person name="Girault D."/>
            <person name="Soupe-Gilbert M.-E."/>
            <person name="Picardeau M."/>
            <person name="Goarant C."/>
        </authorList>
    </citation>
    <scope>NUCLEOTIDE SEQUENCE [LARGE SCALE GENOMIC DNA]</scope>
    <source>
        <strain evidence="2 4">FH1-B-B1</strain>
        <strain evidence="1 3">FH1-B-C1</strain>
    </source>
</reference>
<dbReference type="Proteomes" id="UP000231962">
    <property type="component" value="Unassembled WGS sequence"/>
</dbReference>
<dbReference type="EMBL" id="NPDZ01000001">
    <property type="protein sequence ID" value="PJZ75019.1"/>
    <property type="molecule type" value="Genomic_DNA"/>
</dbReference>
<proteinExistence type="predicted"/>
<dbReference type="RefSeq" id="WP_100712469.1">
    <property type="nucleotide sequence ID" value="NZ_NPDY01000001.1"/>
</dbReference>
<dbReference type="Proteomes" id="UP000231990">
    <property type="component" value="Unassembled WGS sequence"/>
</dbReference>
<accession>A0A2M9ZSS9</accession>
<sequence length="191" mass="21740">MLFTLISLSKDRPIRLLRWLFKITKRKIQPVIILPKGSLGMEEALKLGRVLREVSDLEHPIILGFAESLTQADAFCKQISDGKLGMTSPRILPVLVNATRMGLDGEGRDFSQQLEGLLEKWNNNFGLTCFLEFGRDSSRISEASSRTSLFTHSNFVFELGTQGLRRLKREGALAVEWREKFGWLPSLFFHD</sequence>
<evidence type="ECO:0000313" key="4">
    <source>
        <dbReference type="Proteomes" id="UP000231990"/>
    </source>
</evidence>
<comment type="caution">
    <text evidence="2">The sequence shown here is derived from an EMBL/GenBank/DDBJ whole genome shotgun (WGS) entry which is preliminary data.</text>
</comment>
<evidence type="ECO:0000313" key="1">
    <source>
        <dbReference type="EMBL" id="PJZ71484.1"/>
    </source>
</evidence>
<gene>
    <name evidence="1" type="ORF">CH360_03060</name>
    <name evidence="2" type="ORF">CH373_03065</name>
</gene>
<evidence type="ECO:0000313" key="3">
    <source>
        <dbReference type="Proteomes" id="UP000231962"/>
    </source>
</evidence>
<dbReference type="OrthoDB" id="324990at2"/>
<protein>
    <submittedName>
        <fullName evidence="2">Uncharacterized protein</fullName>
    </submittedName>
</protein>
<organism evidence="2 4">
    <name type="scientific">Leptospira perolatii</name>
    <dbReference type="NCBI Taxonomy" id="2023191"/>
    <lineage>
        <taxon>Bacteria</taxon>
        <taxon>Pseudomonadati</taxon>
        <taxon>Spirochaetota</taxon>
        <taxon>Spirochaetia</taxon>
        <taxon>Leptospirales</taxon>
        <taxon>Leptospiraceae</taxon>
        <taxon>Leptospira</taxon>
    </lineage>
</organism>
<dbReference type="AlphaFoldDB" id="A0A2M9ZSS9"/>
<dbReference type="EMBL" id="NPDY01000001">
    <property type="protein sequence ID" value="PJZ71484.1"/>
    <property type="molecule type" value="Genomic_DNA"/>
</dbReference>
<keyword evidence="3" id="KW-1185">Reference proteome</keyword>